<protein>
    <submittedName>
        <fullName evidence="1">Uncharacterized protein</fullName>
    </submittedName>
</protein>
<dbReference type="EMBL" id="JAPDMQ010001388">
    <property type="protein sequence ID" value="KAK0518174.1"/>
    <property type="molecule type" value="Genomic_DNA"/>
</dbReference>
<feature type="non-terminal residue" evidence="1">
    <location>
        <position position="1"/>
    </location>
</feature>
<sequence>VWGTGTIARLVIATSHNEEAPAAVFARLNDVTPRGSKLILEHQIHPVGRLRPSSTGRFAPDAAAEANFWRNIRPTVICADIAYPVADLPQQLLSARGVSKYIPKHGRLIADEDEDGMVQLDASMEDKSLVSATCLNSCGFDADDEPERVTFRVGDHVVGICPRVKAGHKFVQHRDSY</sequence>
<organism evidence="1 2">
    <name type="scientific">Tilletia horrida</name>
    <dbReference type="NCBI Taxonomy" id="155126"/>
    <lineage>
        <taxon>Eukaryota</taxon>
        <taxon>Fungi</taxon>
        <taxon>Dikarya</taxon>
        <taxon>Basidiomycota</taxon>
        <taxon>Ustilaginomycotina</taxon>
        <taxon>Exobasidiomycetes</taxon>
        <taxon>Tilletiales</taxon>
        <taxon>Tilletiaceae</taxon>
        <taxon>Tilletia</taxon>
    </lineage>
</organism>
<dbReference type="AlphaFoldDB" id="A0AAN6G310"/>
<evidence type="ECO:0000313" key="1">
    <source>
        <dbReference type="EMBL" id="KAK0518174.1"/>
    </source>
</evidence>
<dbReference type="Proteomes" id="UP001176521">
    <property type="component" value="Unassembled WGS sequence"/>
</dbReference>
<evidence type="ECO:0000313" key="2">
    <source>
        <dbReference type="Proteomes" id="UP001176521"/>
    </source>
</evidence>
<name>A0AAN6G310_9BASI</name>
<comment type="caution">
    <text evidence="1">The sequence shown here is derived from an EMBL/GenBank/DDBJ whole genome shotgun (WGS) entry which is preliminary data.</text>
</comment>
<accession>A0AAN6G310</accession>
<keyword evidence="2" id="KW-1185">Reference proteome</keyword>
<gene>
    <name evidence="1" type="ORF">OC842_007870</name>
</gene>
<proteinExistence type="predicted"/>
<reference evidence="1" key="1">
    <citation type="journal article" date="2023" name="PhytoFront">
        <title>Draft Genome Resources of Seven Strains of Tilletia horrida, Causal Agent of Kernel Smut of Rice.</title>
        <authorList>
            <person name="Khanal S."/>
            <person name="Antony Babu S."/>
            <person name="Zhou X.G."/>
        </authorList>
    </citation>
    <scope>NUCLEOTIDE SEQUENCE</scope>
    <source>
        <strain evidence="1">TX3</strain>
    </source>
</reference>